<keyword evidence="5 11" id="KW-0067">ATP-binding</keyword>
<dbReference type="Gene3D" id="3.40.50.300">
    <property type="entry name" value="P-loop containing nucleotide triphosphate hydrolases"/>
    <property type="match status" value="2"/>
</dbReference>
<dbReference type="RefSeq" id="WP_080788789.1">
    <property type="nucleotide sequence ID" value="NZ_NAQA01000003.1"/>
</dbReference>
<dbReference type="Gene3D" id="1.10.486.10">
    <property type="entry name" value="PCRA, domain 4"/>
    <property type="match status" value="1"/>
</dbReference>
<dbReference type="PANTHER" id="PTHR11070">
    <property type="entry name" value="UVRD / RECB / PCRA DNA HELICASE FAMILY MEMBER"/>
    <property type="match status" value="1"/>
</dbReference>
<dbReference type="Pfam" id="PF00580">
    <property type="entry name" value="UvrD-helicase"/>
    <property type="match status" value="1"/>
</dbReference>
<accession>A0A1V8PQ86</accession>
<dbReference type="GO" id="GO:0016887">
    <property type="term" value="F:ATP hydrolysis activity"/>
    <property type="evidence" value="ECO:0007669"/>
    <property type="project" value="RHEA"/>
</dbReference>
<dbReference type="InterPro" id="IPR013986">
    <property type="entry name" value="DExx_box_DNA_helicase_dom_sf"/>
</dbReference>
<evidence type="ECO:0000256" key="1">
    <source>
        <dbReference type="ARBA" id="ARBA00009922"/>
    </source>
</evidence>
<keyword evidence="6" id="KW-0238">DNA-binding</keyword>
<dbReference type="InterPro" id="IPR000212">
    <property type="entry name" value="DNA_helicase_UvrD/REP"/>
</dbReference>
<dbReference type="InterPro" id="IPR014017">
    <property type="entry name" value="DNA_helicase_UvrD-like_C"/>
</dbReference>
<feature type="region of interest" description="Disordered" evidence="12">
    <location>
        <begin position="738"/>
        <end position="833"/>
    </location>
</feature>
<dbReference type="GO" id="GO:0033202">
    <property type="term" value="C:DNA helicase complex"/>
    <property type="evidence" value="ECO:0007669"/>
    <property type="project" value="TreeGrafter"/>
</dbReference>
<dbReference type="Pfam" id="PF13361">
    <property type="entry name" value="UvrD_C"/>
    <property type="match status" value="1"/>
</dbReference>
<evidence type="ECO:0000256" key="4">
    <source>
        <dbReference type="ARBA" id="ARBA00022806"/>
    </source>
</evidence>
<keyword evidence="4 11" id="KW-0347">Helicase</keyword>
<protein>
    <recommendedName>
        <fullName evidence="9">DNA 3'-5' helicase</fullName>
        <ecNumber evidence="9">5.6.2.4</ecNumber>
    </recommendedName>
</protein>
<reference evidence="15 16" key="1">
    <citation type="submission" date="2017-03" db="EMBL/GenBank/DDBJ databases">
        <title>Maternal inheritance of bifidobacteria.</title>
        <authorList>
            <person name="Lugli G.A."/>
            <person name="Duranti S."/>
            <person name="Milani C."/>
            <person name="Mancabelli L."/>
        </authorList>
    </citation>
    <scope>NUCLEOTIDE SEQUENCE [LARGE SCALE GENOMIC DNA]</scope>
    <source>
        <strain evidence="15 16">1899B</strain>
    </source>
</reference>
<dbReference type="AlphaFoldDB" id="A0A1V8PQ86"/>
<evidence type="ECO:0000256" key="2">
    <source>
        <dbReference type="ARBA" id="ARBA00022741"/>
    </source>
</evidence>
<keyword evidence="7" id="KW-0413">Isomerase</keyword>
<evidence type="ECO:0000259" key="14">
    <source>
        <dbReference type="PROSITE" id="PS51217"/>
    </source>
</evidence>
<proteinExistence type="inferred from homology"/>
<evidence type="ECO:0000256" key="9">
    <source>
        <dbReference type="ARBA" id="ARBA00034808"/>
    </source>
</evidence>
<evidence type="ECO:0000256" key="12">
    <source>
        <dbReference type="SAM" id="MobiDB-lite"/>
    </source>
</evidence>
<dbReference type="GO" id="GO:0003677">
    <property type="term" value="F:DNA binding"/>
    <property type="evidence" value="ECO:0007669"/>
    <property type="project" value="UniProtKB-KW"/>
</dbReference>
<dbReference type="Pfam" id="PF21196">
    <property type="entry name" value="PcrA_UvrD_tudor"/>
    <property type="match status" value="1"/>
</dbReference>
<comment type="catalytic activity">
    <reaction evidence="8">
        <text>Couples ATP hydrolysis with the unwinding of duplex DNA by translocating in the 3'-5' direction.</text>
        <dbReference type="EC" id="5.6.2.4"/>
    </reaction>
</comment>
<evidence type="ECO:0000256" key="5">
    <source>
        <dbReference type="ARBA" id="ARBA00022840"/>
    </source>
</evidence>
<feature type="compositionally biased region" description="Low complexity" evidence="12">
    <location>
        <begin position="738"/>
        <end position="803"/>
    </location>
</feature>
<comment type="caution">
    <text evidence="15">The sequence shown here is derived from an EMBL/GenBank/DDBJ whole genome shotgun (WGS) entry which is preliminary data.</text>
</comment>
<dbReference type="InterPro" id="IPR027417">
    <property type="entry name" value="P-loop_NTPase"/>
</dbReference>
<keyword evidence="3 11" id="KW-0378">Hydrolase</keyword>
<sequence>MGPSLCDPQSLIKDLNPQQMEAVKYYGQALLIGAGAGSGKTRVLTRRIAWLLAHGFWASSILAITFTNKAAAEMRERLAALVGPEAEHMWISTFHSACVRILRRDGKEIGLTSGFSIYDTADCERLVKLISGDLNIDTKRYTPRMLLGKISDCKNSLTSWQDQLKSVNCDYKPGQRGYQVSAGDVDELVAVVYAEYQHRLAMANAVDFDDLIMRTVELFQRCPQVSEYYRHKFRYVFVDEYQDTNHAQYVLVRELSGIDSGEQPDPQMRGAGRVGPSWITVVGDSDQSIYAFRGADIRNIQDFEQDFPNAKTIMLEQNYRSTQTILDAANAVIARNENRKPKKLWTALGEGDKIVGYAADNAQQEAGWIANEIARIHEEEGIAYRDIAIMYRANAQSRSLEEAMINANLPYQLVGGTKFYERREIKDALAYLQAIVNPADNVNVRRILNVPKRGLGVRAEGLIASYADAYDTTFFGAIEHMEQIEGMSARTTKPLGVFRDMMHGLADFAKDHDTKPSEVVAEVLSKSGILEELQRSEDPQDASRVDNLSQLQSVAAEFEQNTPDATLAGFLETTALVADSDQLPGENEDSGKVTMMTLHTAKGLEYPYVFLTGMEQGTFPHQRAMEDTSELAEERRLAYVGITRAKRRLYVTRAAVRAQWGQANDMMPSQFLDEIPDELIDWKRREAGVERMRASWRNDDDEFGGWDDDDDFGSVPFGGSSYGKSSYGGSSYGSGTYGSRSSYGSSSYGSGRAQYGGSSARGASSLHGSSSQRSYAGAGSSSSYGSSYGSYGSGKSSGKSGKVTTRRVKPKTKPVDLTKSSQASQTDNRSGLSISDVHVGDRLTHDHFGMGTVIEIQDKGANSVITVDFGNGEVKRLLLRMAPIEML</sequence>
<feature type="domain" description="UvrD-like helicase ATP-binding" evidence="13">
    <location>
        <begin position="13"/>
        <end position="322"/>
    </location>
</feature>
<evidence type="ECO:0000256" key="8">
    <source>
        <dbReference type="ARBA" id="ARBA00034617"/>
    </source>
</evidence>
<dbReference type="EMBL" id="NAQA01000003">
    <property type="protein sequence ID" value="OQM50826.1"/>
    <property type="molecule type" value="Genomic_DNA"/>
</dbReference>
<dbReference type="CDD" id="cd17932">
    <property type="entry name" value="DEXQc_UvrD"/>
    <property type="match status" value="1"/>
</dbReference>
<name>A0A1V8PQ86_9BIFI</name>
<dbReference type="PROSITE" id="PS51217">
    <property type="entry name" value="UVRD_HELICASE_CTER"/>
    <property type="match status" value="1"/>
</dbReference>
<evidence type="ECO:0000256" key="7">
    <source>
        <dbReference type="ARBA" id="ARBA00023235"/>
    </source>
</evidence>
<dbReference type="EC" id="5.6.2.4" evidence="9"/>
<dbReference type="PROSITE" id="PS51198">
    <property type="entry name" value="UVRD_HELICASE_ATP_BIND"/>
    <property type="match status" value="1"/>
</dbReference>
<dbReference type="CDD" id="cd18807">
    <property type="entry name" value="SF1_C_UvrD"/>
    <property type="match status" value="1"/>
</dbReference>
<dbReference type="GO" id="GO:0005829">
    <property type="term" value="C:cytosol"/>
    <property type="evidence" value="ECO:0007669"/>
    <property type="project" value="TreeGrafter"/>
</dbReference>
<evidence type="ECO:0000256" key="11">
    <source>
        <dbReference type="PROSITE-ProRule" id="PRU00560"/>
    </source>
</evidence>
<dbReference type="SUPFAM" id="SSF52540">
    <property type="entry name" value="P-loop containing nucleoside triphosphate hydrolases"/>
    <property type="match status" value="1"/>
</dbReference>
<dbReference type="GO" id="GO:0000725">
    <property type="term" value="P:recombinational repair"/>
    <property type="evidence" value="ECO:0007669"/>
    <property type="project" value="TreeGrafter"/>
</dbReference>
<dbReference type="FunFam" id="1.10.486.10:FF:000003">
    <property type="entry name" value="ATP-dependent DNA helicase"/>
    <property type="match status" value="1"/>
</dbReference>
<dbReference type="Gene3D" id="1.10.10.160">
    <property type="match status" value="1"/>
</dbReference>
<evidence type="ECO:0000256" key="10">
    <source>
        <dbReference type="ARBA" id="ARBA00048988"/>
    </source>
</evidence>
<feature type="compositionally biased region" description="Polar residues" evidence="12">
    <location>
        <begin position="818"/>
        <end position="833"/>
    </location>
</feature>
<evidence type="ECO:0000256" key="6">
    <source>
        <dbReference type="ARBA" id="ARBA00023125"/>
    </source>
</evidence>
<organism evidence="15 16">
    <name type="scientific">Bifidobacterium catenulatum</name>
    <dbReference type="NCBI Taxonomy" id="1686"/>
    <lineage>
        <taxon>Bacteria</taxon>
        <taxon>Bacillati</taxon>
        <taxon>Actinomycetota</taxon>
        <taxon>Actinomycetes</taxon>
        <taxon>Bifidobacteriales</taxon>
        <taxon>Bifidobacteriaceae</taxon>
        <taxon>Bifidobacterium</taxon>
    </lineage>
</organism>
<comment type="similarity">
    <text evidence="1">Belongs to the helicase family. UvrD subfamily.</text>
</comment>
<evidence type="ECO:0000313" key="16">
    <source>
        <dbReference type="Proteomes" id="UP000192666"/>
    </source>
</evidence>
<evidence type="ECO:0000256" key="3">
    <source>
        <dbReference type="ARBA" id="ARBA00022801"/>
    </source>
</evidence>
<dbReference type="InterPro" id="IPR014016">
    <property type="entry name" value="UvrD-like_ATP-bd"/>
</dbReference>
<dbReference type="GO" id="GO:0005524">
    <property type="term" value="F:ATP binding"/>
    <property type="evidence" value="ECO:0007669"/>
    <property type="project" value="UniProtKB-UniRule"/>
</dbReference>
<keyword evidence="2 11" id="KW-0547">Nucleotide-binding</keyword>
<feature type="domain" description="UvrD-like helicase C-terminal" evidence="14">
    <location>
        <begin position="323"/>
        <end position="603"/>
    </location>
</feature>
<dbReference type="Proteomes" id="UP000192666">
    <property type="component" value="Unassembled WGS sequence"/>
</dbReference>
<evidence type="ECO:0000259" key="13">
    <source>
        <dbReference type="PROSITE" id="PS51198"/>
    </source>
</evidence>
<comment type="catalytic activity">
    <reaction evidence="10">
        <text>ATP + H2O = ADP + phosphate + H(+)</text>
        <dbReference type="Rhea" id="RHEA:13065"/>
        <dbReference type="ChEBI" id="CHEBI:15377"/>
        <dbReference type="ChEBI" id="CHEBI:15378"/>
        <dbReference type="ChEBI" id="CHEBI:30616"/>
        <dbReference type="ChEBI" id="CHEBI:43474"/>
        <dbReference type="ChEBI" id="CHEBI:456216"/>
        <dbReference type="EC" id="5.6.2.4"/>
    </reaction>
</comment>
<dbReference type="GO" id="GO:0043138">
    <property type="term" value="F:3'-5' DNA helicase activity"/>
    <property type="evidence" value="ECO:0007669"/>
    <property type="project" value="UniProtKB-EC"/>
</dbReference>
<dbReference type="PANTHER" id="PTHR11070:SF2">
    <property type="entry name" value="ATP-DEPENDENT DNA HELICASE SRS2"/>
    <property type="match status" value="1"/>
</dbReference>
<gene>
    <name evidence="15" type="ORF">B5782_0773</name>
</gene>
<evidence type="ECO:0000313" key="15">
    <source>
        <dbReference type="EMBL" id="OQM50826.1"/>
    </source>
</evidence>
<feature type="binding site" evidence="11">
    <location>
        <begin position="34"/>
        <end position="41"/>
    </location>
    <ligand>
        <name>ATP</name>
        <dbReference type="ChEBI" id="CHEBI:30616"/>
    </ligand>
</feature>